<evidence type="ECO:0000313" key="2">
    <source>
        <dbReference type="Proteomes" id="UP000789920"/>
    </source>
</evidence>
<comment type="caution">
    <text evidence="1">The sequence shown here is derived from an EMBL/GenBank/DDBJ whole genome shotgun (WGS) entry which is preliminary data.</text>
</comment>
<sequence>GSSVKTLRITNDTIEFLDGQGEQVQVNFAPDINKELIEGDRIHLFIEDLHRIGNPMTEIEKVDGKNWSQQMDHLGEKLATYNWNAYAKEEIRDRFTSSRFKNALKVAYLISTENINILLEEAQKGSQEEIEQMLDLD</sequence>
<name>A0ACA9RTV4_9GLOM</name>
<gene>
    <name evidence="1" type="ORF">RPERSI_LOCUS22279</name>
</gene>
<protein>
    <submittedName>
        <fullName evidence="1">18950_t:CDS:1</fullName>
    </submittedName>
</protein>
<accession>A0ACA9RTV4</accession>
<organism evidence="1 2">
    <name type="scientific">Racocetra persica</name>
    <dbReference type="NCBI Taxonomy" id="160502"/>
    <lineage>
        <taxon>Eukaryota</taxon>
        <taxon>Fungi</taxon>
        <taxon>Fungi incertae sedis</taxon>
        <taxon>Mucoromycota</taxon>
        <taxon>Glomeromycotina</taxon>
        <taxon>Glomeromycetes</taxon>
        <taxon>Diversisporales</taxon>
        <taxon>Gigasporaceae</taxon>
        <taxon>Racocetra</taxon>
    </lineage>
</organism>
<feature type="non-terminal residue" evidence="1">
    <location>
        <position position="1"/>
    </location>
</feature>
<keyword evidence="2" id="KW-1185">Reference proteome</keyword>
<evidence type="ECO:0000313" key="1">
    <source>
        <dbReference type="EMBL" id="CAG8806940.1"/>
    </source>
</evidence>
<reference evidence="1" key="1">
    <citation type="submission" date="2021-06" db="EMBL/GenBank/DDBJ databases">
        <authorList>
            <person name="Kallberg Y."/>
            <person name="Tangrot J."/>
            <person name="Rosling A."/>
        </authorList>
    </citation>
    <scope>NUCLEOTIDE SEQUENCE</scope>
    <source>
        <strain evidence="1">MA461A</strain>
    </source>
</reference>
<proteinExistence type="predicted"/>
<dbReference type="Proteomes" id="UP000789920">
    <property type="component" value="Unassembled WGS sequence"/>
</dbReference>
<dbReference type="EMBL" id="CAJVQC010067042">
    <property type="protein sequence ID" value="CAG8806940.1"/>
    <property type="molecule type" value="Genomic_DNA"/>
</dbReference>